<reference evidence="3 4" key="1">
    <citation type="submission" date="2024-04" db="EMBL/GenBank/DDBJ databases">
        <title>Tritrichomonas musculus Genome.</title>
        <authorList>
            <person name="Alves-Ferreira E."/>
            <person name="Grigg M."/>
            <person name="Lorenzi H."/>
            <person name="Galac M."/>
        </authorList>
    </citation>
    <scope>NUCLEOTIDE SEQUENCE [LARGE SCALE GENOMIC DNA]</scope>
    <source>
        <strain evidence="3 4">EAF2021</strain>
    </source>
</reference>
<evidence type="ECO:0000256" key="1">
    <source>
        <dbReference type="SAM" id="Coils"/>
    </source>
</evidence>
<evidence type="ECO:0000313" key="3">
    <source>
        <dbReference type="EMBL" id="KAK8893486.1"/>
    </source>
</evidence>
<comment type="caution">
    <text evidence="3">The sequence shown here is derived from an EMBL/GenBank/DDBJ whole genome shotgun (WGS) entry which is preliminary data.</text>
</comment>
<accession>A0ABR2KR23</accession>
<feature type="region of interest" description="Disordered" evidence="2">
    <location>
        <begin position="1"/>
        <end position="24"/>
    </location>
</feature>
<keyword evidence="4" id="KW-1185">Reference proteome</keyword>
<dbReference type="Proteomes" id="UP001470230">
    <property type="component" value="Unassembled WGS sequence"/>
</dbReference>
<protein>
    <submittedName>
        <fullName evidence="3">Uncharacterized protein</fullName>
    </submittedName>
</protein>
<feature type="compositionally biased region" description="Basic and acidic residues" evidence="2">
    <location>
        <begin position="1"/>
        <end position="11"/>
    </location>
</feature>
<proteinExistence type="predicted"/>
<organism evidence="3 4">
    <name type="scientific">Tritrichomonas musculus</name>
    <dbReference type="NCBI Taxonomy" id="1915356"/>
    <lineage>
        <taxon>Eukaryota</taxon>
        <taxon>Metamonada</taxon>
        <taxon>Parabasalia</taxon>
        <taxon>Tritrichomonadida</taxon>
        <taxon>Tritrichomonadidae</taxon>
        <taxon>Tritrichomonas</taxon>
    </lineage>
</organism>
<dbReference type="EMBL" id="JAPFFF010000003">
    <property type="protein sequence ID" value="KAK8893486.1"/>
    <property type="molecule type" value="Genomic_DNA"/>
</dbReference>
<evidence type="ECO:0000256" key="2">
    <source>
        <dbReference type="SAM" id="MobiDB-lite"/>
    </source>
</evidence>
<evidence type="ECO:0000313" key="4">
    <source>
        <dbReference type="Proteomes" id="UP001470230"/>
    </source>
</evidence>
<feature type="coiled-coil region" evidence="1">
    <location>
        <begin position="58"/>
        <end position="95"/>
    </location>
</feature>
<gene>
    <name evidence="3" type="ORF">M9Y10_021908</name>
</gene>
<keyword evidence="1" id="KW-0175">Coiled coil</keyword>
<sequence>MENRKPIESHFTKNKQKQHAKSDAFSLDMKRLNEEYSKCHLETMKKLSEKKGSLMLSLQKAMQKNKELFAELKKKKDLEAKLEDQKNTTKELELLTNVCTDHLIESINA</sequence>
<name>A0ABR2KR23_9EUKA</name>